<accession>A0A975Y374</accession>
<proteinExistence type="predicted"/>
<protein>
    <submittedName>
        <fullName evidence="1">Uncharacterized protein</fullName>
    </submittedName>
</protein>
<reference evidence="1" key="1">
    <citation type="submission" date="2017-04" db="EMBL/GenBank/DDBJ databases">
        <title>Genome deletions in a multicellular cyanobacterial endosymbiont for morphological adaptation in marine diatoms.</title>
        <authorList>
            <person name="Wang Y."/>
            <person name="Gao H."/>
            <person name="Li R."/>
            <person name="Xu X."/>
        </authorList>
    </citation>
    <scope>NUCLEOTIDE SEQUENCE</scope>
    <source>
        <strain evidence="1">FACHB 800</strain>
    </source>
</reference>
<dbReference type="Proteomes" id="UP000683511">
    <property type="component" value="Chromosome"/>
</dbReference>
<dbReference type="EMBL" id="CP021056">
    <property type="protein sequence ID" value="QXE21825.1"/>
    <property type="molecule type" value="Genomic_DNA"/>
</dbReference>
<dbReference type="AlphaFoldDB" id="A0A975Y374"/>
<dbReference type="KEGG" id="rsin:B6N60_00503"/>
<gene>
    <name evidence="1" type="ORF">B6N60_00503</name>
</gene>
<evidence type="ECO:0000313" key="1">
    <source>
        <dbReference type="EMBL" id="QXE21825.1"/>
    </source>
</evidence>
<organism evidence="1 2">
    <name type="scientific">Richelia sinica FACHB-800</name>
    <dbReference type="NCBI Taxonomy" id="1357546"/>
    <lineage>
        <taxon>Bacteria</taxon>
        <taxon>Bacillati</taxon>
        <taxon>Cyanobacteriota</taxon>
        <taxon>Cyanophyceae</taxon>
        <taxon>Nostocales</taxon>
        <taxon>Nostocaceae</taxon>
        <taxon>Richelia</taxon>
    </lineage>
</organism>
<sequence>MRSSSINSGLMNQLNPKLIEETPITTKITAKILEVPSIADGVS</sequence>
<name>A0A975Y374_9NOST</name>
<keyword evidence="2" id="KW-1185">Reference proteome</keyword>
<evidence type="ECO:0000313" key="2">
    <source>
        <dbReference type="Proteomes" id="UP000683511"/>
    </source>
</evidence>